<comment type="caution">
    <text evidence="2">The sequence shown here is derived from an EMBL/GenBank/DDBJ whole genome shotgun (WGS) entry which is preliminary data.</text>
</comment>
<accession>A0ABQ5KG44</accession>
<dbReference type="Proteomes" id="UP001057375">
    <property type="component" value="Unassembled WGS sequence"/>
</dbReference>
<feature type="non-terminal residue" evidence="2">
    <location>
        <position position="1"/>
    </location>
</feature>
<gene>
    <name evidence="2" type="ORF">ADUPG1_002056</name>
</gene>
<sequence>QDLFHCFGCNEGDGDLINFYCALNGYEDGDPEGFRAFLKEFCPERLTDGSGSSAPKPAPAPKAVVRRGEPDAAYLPPEKWRQKAHQIIMECVEELQNQPEILKQLAGWGIDAETAKKCLIGWNEKDRYYPITSMALPYRPSKTNPNREMKIWWPVGFVFSS</sequence>
<feature type="non-terminal residue" evidence="2">
    <location>
        <position position="161"/>
    </location>
</feature>
<evidence type="ECO:0008006" key="4">
    <source>
        <dbReference type="Google" id="ProtNLM"/>
    </source>
</evidence>
<name>A0ABQ5KG44_9EUKA</name>
<organism evidence="2 3">
    <name type="scientific">Aduncisulcus paluster</name>
    <dbReference type="NCBI Taxonomy" id="2918883"/>
    <lineage>
        <taxon>Eukaryota</taxon>
        <taxon>Metamonada</taxon>
        <taxon>Carpediemonas-like organisms</taxon>
        <taxon>Aduncisulcus</taxon>
    </lineage>
</organism>
<proteinExistence type="predicted"/>
<evidence type="ECO:0000313" key="3">
    <source>
        <dbReference type="Proteomes" id="UP001057375"/>
    </source>
</evidence>
<evidence type="ECO:0000313" key="2">
    <source>
        <dbReference type="EMBL" id="GKT31497.1"/>
    </source>
</evidence>
<feature type="region of interest" description="Disordered" evidence="1">
    <location>
        <begin position="47"/>
        <end position="68"/>
    </location>
</feature>
<dbReference type="EMBL" id="BQXS01002171">
    <property type="protein sequence ID" value="GKT31497.1"/>
    <property type="molecule type" value="Genomic_DNA"/>
</dbReference>
<reference evidence="2" key="1">
    <citation type="submission" date="2022-03" db="EMBL/GenBank/DDBJ databases">
        <title>Draft genome sequence of Aduncisulcus paluster, a free-living microaerophilic Fornicata.</title>
        <authorList>
            <person name="Yuyama I."/>
            <person name="Kume K."/>
            <person name="Tamura T."/>
            <person name="Inagaki Y."/>
            <person name="Hashimoto T."/>
        </authorList>
    </citation>
    <scope>NUCLEOTIDE SEQUENCE</scope>
    <source>
        <strain evidence="2">NY0171</strain>
    </source>
</reference>
<evidence type="ECO:0000256" key="1">
    <source>
        <dbReference type="SAM" id="MobiDB-lite"/>
    </source>
</evidence>
<protein>
    <recommendedName>
        <fullName evidence="4">Zinc finger CHC2-type domain-containing protein</fullName>
    </recommendedName>
</protein>
<keyword evidence="3" id="KW-1185">Reference proteome</keyword>